<dbReference type="Proteomes" id="UP000183114">
    <property type="component" value="Unassembled WGS sequence"/>
</dbReference>
<evidence type="ECO:0000313" key="1">
    <source>
        <dbReference type="EMBL" id="SED86308.1"/>
    </source>
</evidence>
<dbReference type="AlphaFoldDB" id="A0A1H5E590"/>
<dbReference type="PANTHER" id="PTHR42194">
    <property type="entry name" value="UPF0276 PROTEIN HI_1600"/>
    <property type="match status" value="1"/>
</dbReference>
<reference evidence="1 2" key="1">
    <citation type="submission" date="2016-10" db="EMBL/GenBank/DDBJ databases">
        <authorList>
            <person name="de Groot N.N."/>
        </authorList>
    </citation>
    <scope>NUCLEOTIDE SEQUENCE [LARGE SCALE GENOMIC DNA]</scope>
    <source>
        <strain evidence="1 2">BS3655</strain>
    </source>
</reference>
<dbReference type="Pfam" id="PF05114">
    <property type="entry name" value="MbnB_TglH_ChrH"/>
    <property type="match status" value="1"/>
</dbReference>
<evidence type="ECO:0000313" key="2">
    <source>
        <dbReference type="Proteomes" id="UP000183114"/>
    </source>
</evidence>
<dbReference type="InterPro" id="IPR007801">
    <property type="entry name" value="MbnB/TglH/ChrH"/>
</dbReference>
<dbReference type="EMBL" id="FNTF01000002">
    <property type="protein sequence ID" value="SED86308.1"/>
    <property type="molecule type" value="Genomic_DNA"/>
</dbReference>
<accession>A0A1H5E590</accession>
<protein>
    <recommendedName>
        <fullName evidence="3">DUF692 domain-containing protein</fullName>
    </recommendedName>
</protein>
<name>A0A1H5E590_9PSED</name>
<dbReference type="Gene3D" id="3.20.20.150">
    <property type="entry name" value="Divalent-metal-dependent TIM barrel enzymes"/>
    <property type="match status" value="1"/>
</dbReference>
<organism evidence="1 2">
    <name type="scientific">Pseudomonas frederiksbergensis</name>
    <dbReference type="NCBI Taxonomy" id="104087"/>
    <lineage>
        <taxon>Bacteria</taxon>
        <taxon>Pseudomonadati</taxon>
        <taxon>Pseudomonadota</taxon>
        <taxon>Gammaproteobacteria</taxon>
        <taxon>Pseudomonadales</taxon>
        <taxon>Pseudomonadaceae</taxon>
        <taxon>Pseudomonas</taxon>
    </lineage>
</organism>
<proteinExistence type="predicted"/>
<dbReference type="SUPFAM" id="SSF51658">
    <property type="entry name" value="Xylose isomerase-like"/>
    <property type="match status" value="1"/>
</dbReference>
<evidence type="ECO:0008006" key="3">
    <source>
        <dbReference type="Google" id="ProtNLM"/>
    </source>
</evidence>
<dbReference type="NCBIfam" id="NF003818">
    <property type="entry name" value="PRK05409.1"/>
    <property type="match status" value="1"/>
</dbReference>
<gene>
    <name evidence="1" type="ORF">SAMN04490185_4373</name>
</gene>
<dbReference type="InterPro" id="IPR036237">
    <property type="entry name" value="Xyl_isomerase-like_sf"/>
</dbReference>
<sequence length="277" mass="30795">MIIQGRGLGLRREFASSLANGPIRNDFDFLEVVPDNWMGLGGESMEQLDAIADKYPLVAHSLSLSIGDAQPLDMNYLSAVKTFLDNYDIAIYSDHVSMSRDSCGYLYELIPVRRTQASLQLMVDKIKAVQDYLSRRIALENISYYYDEEGQMAESEFIARLIDASSCGLLLDVNNAYVNSRNHGFDPHMFIDALPTDAVTYFHVAGHLDNGPQERVLDTHGTDVSAAVLNLGAYAVHRFGEQPIVLERDNNIPSLDELCEELRGIHEAMTGSTGNLQ</sequence>
<dbReference type="PANTHER" id="PTHR42194:SF1">
    <property type="entry name" value="UPF0276 PROTEIN HI_1600"/>
    <property type="match status" value="1"/>
</dbReference>
<dbReference type="RefSeq" id="WP_074877377.1">
    <property type="nucleotide sequence ID" value="NZ_FNTF01000002.1"/>
</dbReference>